<feature type="compositionally biased region" description="Polar residues" evidence="1">
    <location>
        <begin position="280"/>
        <end position="292"/>
    </location>
</feature>
<reference evidence="3" key="1">
    <citation type="journal article" date="2012" name="PLoS Genet.">
        <title>The genomes of the fungal plant pathogens Cladosporium fulvum and Dothistroma septosporum reveal adaptation to different hosts and lifestyles but also signatures of common ancestry.</title>
        <authorList>
            <person name="de Wit P.J.G.M."/>
            <person name="van der Burgt A."/>
            <person name="Oekmen B."/>
            <person name="Stergiopoulos I."/>
            <person name="Abd-Elsalam K.A."/>
            <person name="Aerts A.L."/>
            <person name="Bahkali A.H."/>
            <person name="Beenen H.G."/>
            <person name="Chettri P."/>
            <person name="Cox M.P."/>
            <person name="Datema E."/>
            <person name="de Vries R.P."/>
            <person name="Dhillon B."/>
            <person name="Ganley A.R."/>
            <person name="Griffiths S.A."/>
            <person name="Guo Y."/>
            <person name="Hamelin R.C."/>
            <person name="Henrissat B."/>
            <person name="Kabir M.S."/>
            <person name="Jashni M.K."/>
            <person name="Kema G."/>
            <person name="Klaubauf S."/>
            <person name="Lapidus A."/>
            <person name="Levasseur A."/>
            <person name="Lindquist E."/>
            <person name="Mehrabi R."/>
            <person name="Ohm R.A."/>
            <person name="Owen T.J."/>
            <person name="Salamov A."/>
            <person name="Schwelm A."/>
            <person name="Schijlen E."/>
            <person name="Sun H."/>
            <person name="van den Burg H.A."/>
            <person name="van Ham R.C.H.J."/>
            <person name="Zhang S."/>
            <person name="Goodwin S.B."/>
            <person name="Grigoriev I.V."/>
            <person name="Collemare J."/>
            <person name="Bradshaw R.E."/>
        </authorList>
    </citation>
    <scope>NUCLEOTIDE SEQUENCE [LARGE SCALE GENOMIC DNA]</scope>
    <source>
        <strain evidence="3">NZE10 / CBS 128990</strain>
    </source>
</reference>
<evidence type="ECO:0000256" key="1">
    <source>
        <dbReference type="SAM" id="MobiDB-lite"/>
    </source>
</evidence>
<evidence type="ECO:0000313" key="2">
    <source>
        <dbReference type="EMBL" id="EME39261.1"/>
    </source>
</evidence>
<keyword evidence="3" id="KW-1185">Reference proteome</keyword>
<accession>M2YJY7</accession>
<dbReference type="AlphaFoldDB" id="M2YJY7"/>
<reference evidence="2 3" key="2">
    <citation type="journal article" date="2012" name="PLoS Pathog.">
        <title>Diverse lifestyles and strategies of plant pathogenesis encoded in the genomes of eighteen Dothideomycetes fungi.</title>
        <authorList>
            <person name="Ohm R.A."/>
            <person name="Feau N."/>
            <person name="Henrissat B."/>
            <person name="Schoch C.L."/>
            <person name="Horwitz B.A."/>
            <person name="Barry K.W."/>
            <person name="Condon B.J."/>
            <person name="Copeland A.C."/>
            <person name="Dhillon B."/>
            <person name="Glaser F."/>
            <person name="Hesse C.N."/>
            <person name="Kosti I."/>
            <person name="LaButti K."/>
            <person name="Lindquist E.A."/>
            <person name="Lucas S."/>
            <person name="Salamov A.A."/>
            <person name="Bradshaw R.E."/>
            <person name="Ciuffetti L."/>
            <person name="Hamelin R.C."/>
            <person name="Kema G.H.J."/>
            <person name="Lawrence C."/>
            <person name="Scott J.A."/>
            <person name="Spatafora J.W."/>
            <person name="Turgeon B.G."/>
            <person name="de Wit P.J.G.M."/>
            <person name="Zhong S."/>
            <person name="Goodwin S.B."/>
            <person name="Grigoriev I.V."/>
        </authorList>
    </citation>
    <scope>NUCLEOTIDE SEQUENCE [LARGE SCALE GENOMIC DNA]</scope>
    <source>
        <strain evidence="3">NZE10 / CBS 128990</strain>
    </source>
</reference>
<feature type="compositionally biased region" description="Polar residues" evidence="1">
    <location>
        <begin position="196"/>
        <end position="212"/>
    </location>
</feature>
<dbReference type="Proteomes" id="UP000016933">
    <property type="component" value="Unassembled WGS sequence"/>
</dbReference>
<dbReference type="HOGENOM" id="CLU_953232_0_0_1"/>
<sequence>MHVSPHTVEVNVAISKRLYRAIKKSPTHRGPDTAAKVKVGGEIAALVFNAVEFSTYHDSSKPGSRYAAGIRIPLPMRPFNDIKSGAIKAENLDMETTKVAIMGRRMVFKAWRDPNYEAPTTAKDDGPATETLVISDEDETPENVPDAGSAVLETGQAHTIDLTGQPDEEESNLGTSSDEARLEKLIDHDDIDRSTESAATNERNVSPQNAAAQDSAPDEMGSLPVSGLTGGDAEDEDDLHTSTEARAGESGEDDKSMADDAEPGSADGEERGQSRPVSPDQGSTDGDTSSLD</sequence>
<name>M2YJY7_DOTSN</name>
<gene>
    <name evidence="2" type="ORF">DOTSEDRAFT_83074</name>
</gene>
<protein>
    <submittedName>
        <fullName evidence="2">Uncharacterized protein</fullName>
    </submittedName>
</protein>
<organism evidence="2 3">
    <name type="scientific">Dothistroma septosporum (strain NZE10 / CBS 128990)</name>
    <name type="common">Red band needle blight fungus</name>
    <name type="synonym">Mycosphaerella pini</name>
    <dbReference type="NCBI Taxonomy" id="675120"/>
    <lineage>
        <taxon>Eukaryota</taxon>
        <taxon>Fungi</taxon>
        <taxon>Dikarya</taxon>
        <taxon>Ascomycota</taxon>
        <taxon>Pezizomycotina</taxon>
        <taxon>Dothideomycetes</taxon>
        <taxon>Dothideomycetidae</taxon>
        <taxon>Mycosphaerellales</taxon>
        <taxon>Mycosphaerellaceae</taxon>
        <taxon>Dothistroma</taxon>
    </lineage>
</organism>
<feature type="region of interest" description="Disordered" evidence="1">
    <location>
        <begin position="160"/>
        <end position="292"/>
    </location>
</feature>
<evidence type="ECO:0000313" key="3">
    <source>
        <dbReference type="Proteomes" id="UP000016933"/>
    </source>
</evidence>
<dbReference type="EMBL" id="KB446545">
    <property type="protein sequence ID" value="EME39261.1"/>
    <property type="molecule type" value="Genomic_DNA"/>
</dbReference>
<feature type="compositionally biased region" description="Basic and acidic residues" evidence="1">
    <location>
        <begin position="178"/>
        <end position="195"/>
    </location>
</feature>
<feature type="compositionally biased region" description="Basic and acidic residues" evidence="1">
    <location>
        <begin position="239"/>
        <end position="258"/>
    </location>
</feature>
<proteinExistence type="predicted"/>